<comment type="caution">
    <text evidence="1">The sequence shown here is derived from an EMBL/GenBank/DDBJ whole genome shotgun (WGS) entry which is preliminary data.</text>
</comment>
<proteinExistence type="predicted"/>
<keyword evidence="2" id="KW-1185">Reference proteome</keyword>
<protein>
    <submittedName>
        <fullName evidence="1">Uncharacterized protein</fullName>
    </submittedName>
</protein>
<reference evidence="1 2" key="1">
    <citation type="submission" date="2018-05" db="EMBL/GenBank/DDBJ databases">
        <title>Pedobacter paludis sp. nov., isolated from wetland soil.</title>
        <authorList>
            <person name="Zhang Y."/>
            <person name="Wang G."/>
        </authorList>
    </citation>
    <scope>NUCLEOTIDE SEQUENCE [LARGE SCALE GENOMIC DNA]</scope>
    <source>
        <strain evidence="1 2">KCTC22721</strain>
    </source>
</reference>
<name>A0A317ESM4_9SPHI</name>
<dbReference type="OrthoDB" id="1264172at2"/>
<evidence type="ECO:0000313" key="2">
    <source>
        <dbReference type="Proteomes" id="UP000245379"/>
    </source>
</evidence>
<dbReference type="Proteomes" id="UP000245379">
    <property type="component" value="Unassembled WGS sequence"/>
</dbReference>
<sequence>MYYIKITSEDIDLSKFGSIDYIYLELDGDGFPVREIGFNKNNDLVHKHPSANYKYGTYGIFDMSSFDLGNLESELTAENFEKIWNK</sequence>
<dbReference type="AlphaFoldDB" id="A0A317ESM4"/>
<organism evidence="1 2">
    <name type="scientific">Pedobacter yonginense</name>
    <dbReference type="NCBI Taxonomy" id="651869"/>
    <lineage>
        <taxon>Bacteria</taxon>
        <taxon>Pseudomonadati</taxon>
        <taxon>Bacteroidota</taxon>
        <taxon>Sphingobacteriia</taxon>
        <taxon>Sphingobacteriales</taxon>
        <taxon>Sphingobacteriaceae</taxon>
        <taxon>Pedobacter</taxon>
    </lineage>
</organism>
<dbReference type="EMBL" id="QGNZ01000001">
    <property type="protein sequence ID" value="PWS28873.1"/>
    <property type="molecule type" value="Genomic_DNA"/>
</dbReference>
<gene>
    <name evidence="1" type="ORF">DHW03_03295</name>
</gene>
<accession>A0A317ESM4</accession>
<evidence type="ECO:0000313" key="1">
    <source>
        <dbReference type="EMBL" id="PWS28873.1"/>
    </source>
</evidence>